<reference evidence="1" key="1">
    <citation type="submission" date="2020-05" db="EMBL/GenBank/DDBJ databases">
        <title>Large-scale comparative analyses of tick genomes elucidate their genetic diversity and vector capacities.</title>
        <authorList>
            <person name="Jia N."/>
            <person name="Wang J."/>
            <person name="Shi W."/>
            <person name="Du L."/>
            <person name="Sun Y."/>
            <person name="Zhan W."/>
            <person name="Jiang J."/>
            <person name="Wang Q."/>
            <person name="Zhang B."/>
            <person name="Ji P."/>
            <person name="Sakyi L.B."/>
            <person name="Cui X."/>
            <person name="Yuan T."/>
            <person name="Jiang B."/>
            <person name="Yang W."/>
            <person name="Lam T.T.-Y."/>
            <person name="Chang Q."/>
            <person name="Ding S."/>
            <person name="Wang X."/>
            <person name="Zhu J."/>
            <person name="Ruan X."/>
            <person name="Zhao L."/>
            <person name="Wei J."/>
            <person name="Que T."/>
            <person name="Du C."/>
            <person name="Cheng J."/>
            <person name="Dai P."/>
            <person name="Han X."/>
            <person name="Huang E."/>
            <person name="Gao Y."/>
            <person name="Liu J."/>
            <person name="Shao H."/>
            <person name="Ye R."/>
            <person name="Li L."/>
            <person name="Wei W."/>
            <person name="Wang X."/>
            <person name="Wang C."/>
            <person name="Yang T."/>
            <person name="Huo Q."/>
            <person name="Li W."/>
            <person name="Guo W."/>
            <person name="Chen H."/>
            <person name="Zhou L."/>
            <person name="Ni X."/>
            <person name="Tian J."/>
            <person name="Zhou Y."/>
            <person name="Sheng Y."/>
            <person name="Liu T."/>
            <person name="Pan Y."/>
            <person name="Xia L."/>
            <person name="Li J."/>
            <person name="Zhao F."/>
            <person name="Cao W."/>
        </authorList>
    </citation>
    <scope>NUCLEOTIDE SEQUENCE</scope>
    <source>
        <strain evidence="1">Hyas-2018</strain>
    </source>
</reference>
<keyword evidence="2" id="KW-1185">Reference proteome</keyword>
<evidence type="ECO:0000313" key="2">
    <source>
        <dbReference type="Proteomes" id="UP000821845"/>
    </source>
</evidence>
<evidence type="ECO:0000313" key="1">
    <source>
        <dbReference type="EMBL" id="KAH6927090.1"/>
    </source>
</evidence>
<comment type="caution">
    <text evidence="1">The sequence shown here is derived from an EMBL/GenBank/DDBJ whole genome shotgun (WGS) entry which is preliminary data.</text>
</comment>
<name>A0ACB7RXG9_HYAAI</name>
<accession>A0ACB7RXG9</accession>
<protein>
    <submittedName>
        <fullName evidence="1">Uncharacterized protein</fullName>
    </submittedName>
</protein>
<dbReference type="EMBL" id="CM023487">
    <property type="protein sequence ID" value="KAH6927090.1"/>
    <property type="molecule type" value="Genomic_DNA"/>
</dbReference>
<gene>
    <name evidence="1" type="ORF">HPB50_026756</name>
</gene>
<proteinExistence type="predicted"/>
<sequence length="366" mass="40408">MSWLHAYTGGAGPGSKASPRLPLLLAVLLVLSWCVVGQDSFYFSPQPADVRVRRGESATLRCGVSNADRVAFHWTLDGEPVRNTTRRFQQGSDLRLTRVDPSLDMGEFRCIATNVSSGFSLASQGAQLNILSMLLLLLRVGSRNSLPETVVSSARAASPNSVTRAGLLPTAQMRPHRPAHTARPHCSSSHAHASVLPTWPSQTNTLHCWFQRETTNERQPNPRLLLYFTAVVSRSSFQATAMMPSSYKKDDDDDDFVRIYVEELRFLVRSRIHTGPQPFEWVIFECQQCLRSHRPPFGDRIPIDVALLCGIGSCQRSAYSDGISFCRLMRPADACAGVLYSLSNANGLLNGPQCCIEPRFSVNLAS</sequence>
<dbReference type="Proteomes" id="UP000821845">
    <property type="component" value="Chromosome 7"/>
</dbReference>
<organism evidence="1 2">
    <name type="scientific">Hyalomma asiaticum</name>
    <name type="common">Tick</name>
    <dbReference type="NCBI Taxonomy" id="266040"/>
    <lineage>
        <taxon>Eukaryota</taxon>
        <taxon>Metazoa</taxon>
        <taxon>Ecdysozoa</taxon>
        <taxon>Arthropoda</taxon>
        <taxon>Chelicerata</taxon>
        <taxon>Arachnida</taxon>
        <taxon>Acari</taxon>
        <taxon>Parasitiformes</taxon>
        <taxon>Ixodida</taxon>
        <taxon>Ixodoidea</taxon>
        <taxon>Ixodidae</taxon>
        <taxon>Hyalomminae</taxon>
        <taxon>Hyalomma</taxon>
    </lineage>
</organism>